<evidence type="ECO:0008006" key="4">
    <source>
        <dbReference type="Google" id="ProtNLM"/>
    </source>
</evidence>
<name>A0A7R9VAR7_9CHLO</name>
<gene>
    <name evidence="3" type="ORF">CEUR00632_LOCUS9928</name>
</gene>
<feature type="region of interest" description="Disordered" evidence="1">
    <location>
        <begin position="38"/>
        <end position="61"/>
    </location>
</feature>
<evidence type="ECO:0000256" key="1">
    <source>
        <dbReference type="SAM" id="MobiDB-lite"/>
    </source>
</evidence>
<feature type="chain" id="PRO_5030705455" description="HMG box domain-containing protein" evidence="2">
    <location>
        <begin position="23"/>
        <end position="316"/>
    </location>
</feature>
<accession>A0A7R9VAR7</accession>
<feature type="compositionally biased region" description="Low complexity" evidence="1">
    <location>
        <begin position="43"/>
        <end position="55"/>
    </location>
</feature>
<dbReference type="EMBL" id="HBEC01021524">
    <property type="protein sequence ID" value="CAD8289889.1"/>
    <property type="molecule type" value="Transcribed_RNA"/>
</dbReference>
<proteinExistence type="predicted"/>
<evidence type="ECO:0000256" key="2">
    <source>
        <dbReference type="SAM" id="SignalP"/>
    </source>
</evidence>
<protein>
    <recommendedName>
        <fullName evidence="4">HMG box domain-containing protein</fullName>
    </recommendedName>
</protein>
<keyword evidence="2" id="KW-0732">Signal</keyword>
<organism evidence="3">
    <name type="scientific">Chlamydomonas euryale</name>
    <dbReference type="NCBI Taxonomy" id="1486919"/>
    <lineage>
        <taxon>Eukaryota</taxon>
        <taxon>Viridiplantae</taxon>
        <taxon>Chlorophyta</taxon>
        <taxon>core chlorophytes</taxon>
        <taxon>Chlorophyceae</taxon>
        <taxon>CS clade</taxon>
        <taxon>Chlamydomonadales</taxon>
        <taxon>Chlamydomonadaceae</taxon>
        <taxon>Chlamydomonas</taxon>
    </lineage>
</organism>
<evidence type="ECO:0000313" key="3">
    <source>
        <dbReference type="EMBL" id="CAD8289889.1"/>
    </source>
</evidence>
<reference evidence="3" key="1">
    <citation type="submission" date="2021-01" db="EMBL/GenBank/DDBJ databases">
        <authorList>
            <person name="Corre E."/>
            <person name="Pelletier E."/>
            <person name="Niang G."/>
            <person name="Scheremetjew M."/>
            <person name="Finn R."/>
            <person name="Kale V."/>
            <person name="Holt S."/>
            <person name="Cochrane G."/>
            <person name="Meng A."/>
            <person name="Brown T."/>
            <person name="Cohen L."/>
        </authorList>
    </citation>
    <scope>NUCLEOTIDE SEQUENCE</scope>
    <source>
        <strain evidence="3">CCMP219</strain>
    </source>
</reference>
<feature type="signal peptide" evidence="2">
    <location>
        <begin position="1"/>
        <end position="22"/>
    </location>
</feature>
<sequence>MPSPVAILLLTWMACHQAPSSGAALDTSHQLQACPRRQMTGRMPSSGSPHSSMGSLRPRPWSSPCMRVSHPCKDWLDGLHAMQQAASHSRSGPWHPCPRLWPRPCLRMSHPCMDGQAAIWTAAQGHGIEFQIYWNHKGPLQTLVPGVGDKEVGGYKLYKMRNKERMGRLSTKMYPVFCKNQAETLNPEDVIKVSKEWTALSDERKDKALNWARGQLENDKFRCCTVMMPGAAQPEFRPYASTGLVAALKSAFPKHFPTVTVLQLAWVSVRVCSRLKNPGMQDLNRDEDRLLEEEMALIENNRDKIVGIQLHPAVVP</sequence>
<dbReference type="AlphaFoldDB" id="A0A7R9VAR7"/>